<accession>A0A0M3AJQ0</accession>
<sequence>MANHYVKASFVLTVTDAEAAVLALVDEAIEIVSDPDIEDDERTAAFGTLGEAFAATFPPTEADIFGGFLAIFSDPAFPGLGLSLHIDPSDDSGTRQASLYGDQVDIEATAALIQTVAKSALPFGFEYCLDCDRLRPGQFGGGYVVIREAALEFGSSARSLERALERGHREGVDGYVLTIRDPEEGMLFWNNDSGFGELATATVFSEAEANGYDIVIADDQPEWLDLPPPLA</sequence>
<gene>
    <name evidence="1" type="ORF">YP76_20080</name>
</gene>
<reference evidence="1 2" key="1">
    <citation type="submission" date="2015-04" db="EMBL/GenBank/DDBJ databases">
        <title>Genome sequence of aromatic hydrocarbons-degrading Sphingobium chungbukense DJ77.</title>
        <authorList>
            <person name="Kim Y.-C."/>
            <person name="Chae J.-C."/>
        </authorList>
    </citation>
    <scope>NUCLEOTIDE SEQUENCE [LARGE SCALE GENOMIC DNA]</scope>
    <source>
        <strain evidence="1 2">DJ77</strain>
    </source>
</reference>
<dbReference type="PATRIC" id="fig|56193.3.peg.4220"/>
<protein>
    <submittedName>
        <fullName evidence="1">Uncharacterized protein</fullName>
    </submittedName>
</protein>
<dbReference type="STRING" id="56193.YP76_20080"/>
<name>A0A0M3AJQ0_9SPHN</name>
<keyword evidence="2" id="KW-1185">Reference proteome</keyword>
<dbReference type="EMBL" id="LBIC01000010">
    <property type="protein sequence ID" value="KKW90307.1"/>
    <property type="molecule type" value="Genomic_DNA"/>
</dbReference>
<dbReference type="Proteomes" id="UP000033874">
    <property type="component" value="Unassembled WGS sequence"/>
</dbReference>
<evidence type="ECO:0000313" key="1">
    <source>
        <dbReference type="EMBL" id="KKW90307.1"/>
    </source>
</evidence>
<comment type="caution">
    <text evidence="1">The sequence shown here is derived from an EMBL/GenBank/DDBJ whole genome shotgun (WGS) entry which is preliminary data.</text>
</comment>
<organism evidence="1 2">
    <name type="scientific">Sphingobium chungbukense</name>
    <dbReference type="NCBI Taxonomy" id="56193"/>
    <lineage>
        <taxon>Bacteria</taxon>
        <taxon>Pseudomonadati</taxon>
        <taxon>Pseudomonadota</taxon>
        <taxon>Alphaproteobacteria</taxon>
        <taxon>Sphingomonadales</taxon>
        <taxon>Sphingomonadaceae</taxon>
        <taxon>Sphingobium</taxon>
    </lineage>
</organism>
<dbReference type="AlphaFoldDB" id="A0A0M3AJQ0"/>
<evidence type="ECO:0000313" key="2">
    <source>
        <dbReference type="Proteomes" id="UP000033874"/>
    </source>
</evidence>
<proteinExistence type="predicted"/>